<protein>
    <submittedName>
        <fullName evidence="2">Uncharacterized protein</fullName>
    </submittedName>
</protein>
<organism evidence="2 3">
    <name type="scientific">Trichophyton rubrum (strain ATCC MYA-4607 / CBS 118892)</name>
    <name type="common">Athlete's foot fungus</name>
    <dbReference type="NCBI Taxonomy" id="559305"/>
    <lineage>
        <taxon>Eukaryota</taxon>
        <taxon>Fungi</taxon>
        <taxon>Dikarya</taxon>
        <taxon>Ascomycota</taxon>
        <taxon>Pezizomycotina</taxon>
        <taxon>Eurotiomycetes</taxon>
        <taxon>Eurotiomycetidae</taxon>
        <taxon>Onygenales</taxon>
        <taxon>Arthrodermataceae</taxon>
        <taxon>Trichophyton</taxon>
    </lineage>
</organism>
<reference evidence="3" key="1">
    <citation type="journal article" date="2012" name="MBio">
        <title>Comparative genome analysis of Trichophyton rubrum and related dermatophytes reveals candidate genes involved in infection.</title>
        <authorList>
            <person name="Martinez D.A."/>
            <person name="Oliver B.G."/>
            <person name="Graeser Y."/>
            <person name="Goldberg J.M."/>
            <person name="Li W."/>
            <person name="Martinez-Rossi N.M."/>
            <person name="Monod M."/>
            <person name="Shelest E."/>
            <person name="Barton R.C."/>
            <person name="Birch E."/>
            <person name="Brakhage A.A."/>
            <person name="Chen Z."/>
            <person name="Gurr S.J."/>
            <person name="Heiman D."/>
            <person name="Heitman J."/>
            <person name="Kosti I."/>
            <person name="Rossi A."/>
            <person name="Saif S."/>
            <person name="Samalova M."/>
            <person name="Saunders C.W."/>
            <person name="Shea T."/>
            <person name="Summerbell R.C."/>
            <person name="Xu J."/>
            <person name="Young S."/>
            <person name="Zeng Q."/>
            <person name="Birren B.W."/>
            <person name="Cuomo C.A."/>
            <person name="White T.C."/>
        </authorList>
    </citation>
    <scope>NUCLEOTIDE SEQUENCE [LARGE SCALE GENOMIC DNA]</scope>
    <source>
        <strain evidence="3">ATCC MYA-4607 / CBS 118892</strain>
    </source>
</reference>
<proteinExistence type="predicted"/>
<evidence type="ECO:0000313" key="2">
    <source>
        <dbReference type="EMBL" id="KFL62089.1"/>
    </source>
</evidence>
<evidence type="ECO:0000256" key="1">
    <source>
        <dbReference type="SAM" id="MobiDB-lite"/>
    </source>
</evidence>
<dbReference type="InParanoid" id="A0A080WKD6"/>
<dbReference type="EMBL" id="GG700653">
    <property type="protein sequence ID" value="KFL62089.1"/>
    <property type="molecule type" value="Genomic_DNA"/>
</dbReference>
<dbReference type="RefSeq" id="XP_047606709.1">
    <property type="nucleotide sequence ID" value="XM_047751311.1"/>
</dbReference>
<dbReference type="Proteomes" id="UP000008864">
    <property type="component" value="Unassembled WGS sequence"/>
</dbReference>
<name>A0A080WKD6_TRIRC</name>
<dbReference type="HOGENOM" id="CLU_2265631_0_0_1"/>
<keyword evidence="3" id="KW-1185">Reference proteome</keyword>
<accession>A0A080WKD6</accession>
<dbReference type="AlphaFoldDB" id="A0A080WKD6"/>
<gene>
    <name evidence="2" type="ORF">TERG_12342</name>
</gene>
<sequence>MTISSTKKRMMMVMSKMPSTQGYSLMGPVKQGWESASCAGAIRWMKDVAMMTPEPKNLATKNTHEGTLDFEGELGSRLAKTGRIAPAEEPTSMMKMATMRRLS</sequence>
<dbReference type="VEuPathDB" id="FungiDB:TERG_12342"/>
<dbReference type="OrthoDB" id="10634784at2759"/>
<dbReference type="GeneID" id="71777561"/>
<feature type="region of interest" description="Disordered" evidence="1">
    <location>
        <begin position="75"/>
        <end position="103"/>
    </location>
</feature>
<evidence type="ECO:0000313" key="3">
    <source>
        <dbReference type="Proteomes" id="UP000008864"/>
    </source>
</evidence>